<dbReference type="GO" id="GO:0008033">
    <property type="term" value="P:tRNA processing"/>
    <property type="evidence" value="ECO:0007669"/>
    <property type="project" value="UniProtKB-KW"/>
</dbReference>
<dbReference type="Proteomes" id="UP000182444">
    <property type="component" value="Chromosome 1A"/>
</dbReference>
<dbReference type="InterPro" id="IPR012094">
    <property type="entry name" value="tRNA_Ile_lys_synt"/>
</dbReference>
<dbReference type="RefSeq" id="XP_499663.1">
    <property type="nucleotide sequence ID" value="XM_499663.1"/>
</dbReference>
<dbReference type="InterPro" id="IPR011063">
    <property type="entry name" value="TilS/TtcA_N"/>
</dbReference>
<keyword evidence="5" id="KW-0067">ATP-binding</keyword>
<dbReference type="HAMAP" id="MF_01161">
    <property type="entry name" value="tRNA_Ile_lys_synt"/>
    <property type="match status" value="1"/>
</dbReference>
<evidence type="ECO:0000256" key="1">
    <source>
        <dbReference type="ARBA" id="ARBA00013267"/>
    </source>
</evidence>
<dbReference type="EC" id="6.3.4.19" evidence="1"/>
<dbReference type="VEuPathDB" id="FungiDB:YALI0_A01760g"/>
<evidence type="ECO:0000256" key="3">
    <source>
        <dbReference type="ARBA" id="ARBA00022694"/>
    </source>
</evidence>
<sequence>MPLNTLTKLPRLALAVSGGSDSMALAYMISQTPGLSEKTTAYTVDHGVRSESSSEAQNVHEIVSRLGINHRILKLDALNDTKELSMRQARYSKLIAAMNDDGVSTVVTAHTQDDCIETFVVRMLRGSGLFGLAGIQPRVSFNPYTWGGGGIALKQHSRTELASGWKLMRPLLGLTKSHLRNVLVKNNIPWFEDPTNQNVEIAERNLVRKMYYEYPELIPEEFQASNVLRLLEKLNGYRIKCETEASEVSSRLLAASQSPDGTITLSEEQVKGVLTKLPHDTLQLVLRNILSPLSPLPDLSLRLHRLRGLTGRFEAGNKFNLAGVDFSLRNDKWQLSREVPRRPSDHVVQLTPGRVSLWDNRFFVVSDLPKATVQFIDWDSHRELFKSKEELNKARDQARKRNPILVYEGGYSFPALQRGVLNTMPK</sequence>
<feature type="domain" description="tRNA(Ile)-lysidine/2-thiocytidine synthase N-terminal" evidence="7">
    <location>
        <begin position="12"/>
        <end position="209"/>
    </location>
</feature>
<dbReference type="SUPFAM" id="SSF52402">
    <property type="entry name" value="Adenine nucleotide alpha hydrolases-like"/>
    <property type="match status" value="1"/>
</dbReference>
<evidence type="ECO:0000313" key="8">
    <source>
        <dbReference type="EMBL" id="AOW00147.1"/>
    </source>
</evidence>
<proteinExistence type="inferred from homology"/>
<name>A0A1H6PX04_YARLL</name>
<dbReference type="OrthoDB" id="434144at2759"/>
<dbReference type="Pfam" id="PF01171">
    <property type="entry name" value="ATP_bind_3"/>
    <property type="match status" value="1"/>
</dbReference>
<dbReference type="GO" id="GO:0032267">
    <property type="term" value="F:tRNA(Ile)-lysidine synthase activity"/>
    <property type="evidence" value="ECO:0007669"/>
    <property type="project" value="UniProtKB-EC"/>
</dbReference>
<dbReference type="InterPro" id="IPR012795">
    <property type="entry name" value="tRNA_Ile_lys_synt_N"/>
</dbReference>
<dbReference type="VEuPathDB" id="FungiDB:YALI1_A02096g"/>
<reference evidence="8 10" key="1">
    <citation type="journal article" date="2016" name="PLoS ONE">
        <title>Sequence Assembly of Yarrowia lipolytica Strain W29/CLIB89 Shows Transposable Element Diversity.</title>
        <authorList>
            <person name="Magnan C."/>
            <person name="Yu J."/>
            <person name="Chang I."/>
            <person name="Jahn E."/>
            <person name="Kanomata Y."/>
            <person name="Wu J."/>
            <person name="Zeller M."/>
            <person name="Oakes M."/>
            <person name="Baldi P."/>
            <person name="Sandmeyer S."/>
        </authorList>
    </citation>
    <scope>NUCLEOTIDE SEQUENCE [LARGE SCALE GENOMIC DNA]</scope>
    <source>
        <strain evidence="8">CLIB89</strain>
        <strain evidence="10">CLIB89(W29)</strain>
    </source>
</reference>
<dbReference type="CDD" id="cd01992">
    <property type="entry name" value="TilS_N"/>
    <property type="match status" value="1"/>
</dbReference>
<evidence type="ECO:0000313" key="11">
    <source>
        <dbReference type="Proteomes" id="UP000256601"/>
    </source>
</evidence>
<keyword evidence="2" id="KW-0436">Ligase</keyword>
<dbReference type="eggNOG" id="ENOG502QQNE">
    <property type="taxonomic scope" value="Eukaryota"/>
</dbReference>
<dbReference type="GO" id="GO:0005524">
    <property type="term" value="F:ATP binding"/>
    <property type="evidence" value="ECO:0007669"/>
    <property type="project" value="UniProtKB-KW"/>
</dbReference>
<dbReference type="Proteomes" id="UP000256601">
    <property type="component" value="Unassembled WGS sequence"/>
</dbReference>
<dbReference type="KEGG" id="yli:2905799"/>
<dbReference type="PANTHER" id="PTHR43033">
    <property type="entry name" value="TRNA(ILE)-LYSIDINE SYNTHASE-RELATED"/>
    <property type="match status" value="1"/>
</dbReference>
<dbReference type="Gene3D" id="3.40.50.620">
    <property type="entry name" value="HUPs"/>
    <property type="match status" value="1"/>
</dbReference>
<dbReference type="GeneID" id="2905799"/>
<evidence type="ECO:0000256" key="6">
    <source>
        <dbReference type="ARBA" id="ARBA00048539"/>
    </source>
</evidence>
<evidence type="ECO:0000313" key="10">
    <source>
        <dbReference type="Proteomes" id="UP000182444"/>
    </source>
</evidence>
<reference evidence="9 11" key="2">
    <citation type="submission" date="2018-07" db="EMBL/GenBank/DDBJ databases">
        <title>Draft Genome Assemblies for Five Robust Yarrowia lipolytica Strains Exhibiting High Lipid Production and Pentose Sugar Utilization and Sugar Alcohol Secretion from Undetoxified Lignocellulosic Biomass Hydrolysates.</title>
        <authorList>
            <consortium name="DOE Joint Genome Institute"/>
            <person name="Walker C."/>
            <person name="Ryu S."/>
            <person name="Na H."/>
            <person name="Zane M."/>
            <person name="LaButti K."/>
            <person name="Lipzen A."/>
            <person name="Haridas S."/>
            <person name="Barry K."/>
            <person name="Grigoriev I.V."/>
            <person name="Quarterman J."/>
            <person name="Slininger P."/>
            <person name="Dien B."/>
            <person name="Trinh C.T."/>
        </authorList>
    </citation>
    <scope>NUCLEOTIDE SEQUENCE [LARGE SCALE GENOMIC DNA]</scope>
    <source>
        <strain evidence="9 11">YB392</strain>
    </source>
</reference>
<evidence type="ECO:0000313" key="9">
    <source>
        <dbReference type="EMBL" id="RDW25055.1"/>
    </source>
</evidence>
<accession>A0A1H6PX04</accession>
<keyword evidence="3" id="KW-0819">tRNA processing</keyword>
<comment type="catalytic activity">
    <reaction evidence="6">
        <text>cytidine(34) in tRNA(Ile2) + L-lysine + ATP = lysidine(34) in tRNA(Ile2) + AMP + diphosphate + H(+)</text>
        <dbReference type="Rhea" id="RHEA:43744"/>
        <dbReference type="Rhea" id="RHEA-COMP:10625"/>
        <dbReference type="Rhea" id="RHEA-COMP:10670"/>
        <dbReference type="ChEBI" id="CHEBI:15378"/>
        <dbReference type="ChEBI" id="CHEBI:30616"/>
        <dbReference type="ChEBI" id="CHEBI:32551"/>
        <dbReference type="ChEBI" id="CHEBI:33019"/>
        <dbReference type="ChEBI" id="CHEBI:82748"/>
        <dbReference type="ChEBI" id="CHEBI:83665"/>
        <dbReference type="ChEBI" id="CHEBI:456215"/>
        <dbReference type="EC" id="6.3.4.19"/>
    </reaction>
</comment>
<evidence type="ECO:0000256" key="2">
    <source>
        <dbReference type="ARBA" id="ARBA00022598"/>
    </source>
</evidence>
<evidence type="ECO:0000259" key="7">
    <source>
        <dbReference type="Pfam" id="PF01171"/>
    </source>
</evidence>
<dbReference type="AlphaFoldDB" id="A0A1H6PX04"/>
<dbReference type="InterPro" id="IPR014729">
    <property type="entry name" value="Rossmann-like_a/b/a_fold"/>
</dbReference>
<organism evidence="8 10">
    <name type="scientific">Yarrowia lipolytica</name>
    <name type="common">Candida lipolytica</name>
    <dbReference type="NCBI Taxonomy" id="4952"/>
    <lineage>
        <taxon>Eukaryota</taxon>
        <taxon>Fungi</taxon>
        <taxon>Dikarya</taxon>
        <taxon>Ascomycota</taxon>
        <taxon>Saccharomycotina</taxon>
        <taxon>Dipodascomycetes</taxon>
        <taxon>Dipodascales</taxon>
        <taxon>Dipodascales incertae sedis</taxon>
        <taxon>Yarrowia</taxon>
    </lineage>
</organism>
<protein>
    <recommendedName>
        <fullName evidence="1">tRNA(Ile)-lysidine synthetase</fullName>
        <ecNumber evidence="1">6.3.4.19</ecNumber>
    </recommendedName>
</protein>
<evidence type="ECO:0000256" key="4">
    <source>
        <dbReference type="ARBA" id="ARBA00022741"/>
    </source>
</evidence>
<evidence type="ECO:0000256" key="5">
    <source>
        <dbReference type="ARBA" id="ARBA00022840"/>
    </source>
</evidence>
<dbReference type="PANTHER" id="PTHR43033:SF1">
    <property type="entry name" value="TRNA(ILE)-LYSIDINE SYNTHASE-RELATED"/>
    <property type="match status" value="1"/>
</dbReference>
<keyword evidence="4" id="KW-0547">Nucleotide-binding</keyword>
<dbReference type="EMBL" id="KZ859014">
    <property type="protein sequence ID" value="RDW25055.1"/>
    <property type="molecule type" value="Genomic_DNA"/>
</dbReference>
<gene>
    <name evidence="9" type="ORF">B0I71DRAFT_44521</name>
    <name evidence="8" type="ORF">YALI1_A02096g</name>
</gene>
<dbReference type="OMA" id="HARMEHH"/>
<dbReference type="EMBL" id="CP017553">
    <property type="protein sequence ID" value="AOW00147.1"/>
    <property type="molecule type" value="Genomic_DNA"/>
</dbReference>
<dbReference type="NCBIfam" id="TIGR02432">
    <property type="entry name" value="lysidine_TilS_N"/>
    <property type="match status" value="1"/>
</dbReference>